<dbReference type="PANTHER" id="PTHR37938">
    <property type="entry name" value="BLL0215 PROTEIN"/>
    <property type="match status" value="1"/>
</dbReference>
<accession>A0A1G2Q1H7</accession>
<dbReference type="AlphaFoldDB" id="A0A1G2Q1H7"/>
<feature type="transmembrane region" description="Helical" evidence="1">
    <location>
        <begin position="69"/>
        <end position="90"/>
    </location>
</feature>
<dbReference type="InterPro" id="IPR005182">
    <property type="entry name" value="YdbS-like_PH"/>
</dbReference>
<dbReference type="Pfam" id="PF03703">
    <property type="entry name" value="bPH_2"/>
    <property type="match status" value="1"/>
</dbReference>
<dbReference type="PANTHER" id="PTHR37938:SF1">
    <property type="entry name" value="BLL0215 PROTEIN"/>
    <property type="match status" value="1"/>
</dbReference>
<keyword evidence="1" id="KW-0472">Membrane</keyword>
<organism evidence="3 4">
    <name type="scientific">Candidatus Veblenbacteria bacterium RIFOXYB1_FULL_43_13</name>
    <dbReference type="NCBI Taxonomy" id="1802426"/>
    <lineage>
        <taxon>Bacteria</taxon>
        <taxon>Candidatus Vebleniibacteriota</taxon>
    </lineage>
</organism>
<evidence type="ECO:0000259" key="2">
    <source>
        <dbReference type="Pfam" id="PF03703"/>
    </source>
</evidence>
<keyword evidence="1" id="KW-1133">Transmembrane helix</keyword>
<name>A0A1G2Q1H7_9BACT</name>
<evidence type="ECO:0000313" key="4">
    <source>
        <dbReference type="Proteomes" id="UP000177575"/>
    </source>
</evidence>
<comment type="caution">
    <text evidence="3">The sequence shown here is derived from an EMBL/GenBank/DDBJ whole genome shotgun (WGS) entry which is preliminary data.</text>
</comment>
<sequence>MLFTNKLLPSTLPNEKVILELRRHWFSFFRQAFIYLILLVGPLLAYYFIDKFEFSLWSHIYNGGLAEVITRLAISLYYLGVWVFFFHTWLDYYLDVWIITNERVLSLEQRGVFSRRVSELRLGRIQDVASEVKGMWETFLHFGNVNIQTAGEQPNFLFHQVPNPYEVAERLMRLVDEWNKLNPTPKDS</sequence>
<evidence type="ECO:0000256" key="1">
    <source>
        <dbReference type="SAM" id="Phobius"/>
    </source>
</evidence>
<evidence type="ECO:0000313" key="3">
    <source>
        <dbReference type="EMBL" id="OHA54414.1"/>
    </source>
</evidence>
<protein>
    <recommendedName>
        <fullName evidence="2">YdbS-like PH domain-containing protein</fullName>
    </recommendedName>
</protein>
<feature type="domain" description="YdbS-like PH" evidence="2">
    <location>
        <begin position="97"/>
        <end position="170"/>
    </location>
</feature>
<gene>
    <name evidence="3" type="ORF">A2388_01560</name>
</gene>
<feature type="transmembrane region" description="Helical" evidence="1">
    <location>
        <begin position="32"/>
        <end position="49"/>
    </location>
</feature>
<reference evidence="3 4" key="1">
    <citation type="journal article" date="2016" name="Nat. Commun.">
        <title>Thousands of microbial genomes shed light on interconnected biogeochemical processes in an aquifer system.</title>
        <authorList>
            <person name="Anantharaman K."/>
            <person name="Brown C.T."/>
            <person name="Hug L.A."/>
            <person name="Sharon I."/>
            <person name="Castelle C.J."/>
            <person name="Probst A.J."/>
            <person name="Thomas B.C."/>
            <person name="Singh A."/>
            <person name="Wilkins M.J."/>
            <person name="Karaoz U."/>
            <person name="Brodie E.L."/>
            <person name="Williams K.H."/>
            <person name="Hubbard S.S."/>
            <person name="Banfield J.F."/>
        </authorList>
    </citation>
    <scope>NUCLEOTIDE SEQUENCE [LARGE SCALE GENOMIC DNA]</scope>
</reference>
<dbReference type="Proteomes" id="UP000177575">
    <property type="component" value="Unassembled WGS sequence"/>
</dbReference>
<dbReference type="EMBL" id="MHTC01000050">
    <property type="protein sequence ID" value="OHA54414.1"/>
    <property type="molecule type" value="Genomic_DNA"/>
</dbReference>
<proteinExistence type="predicted"/>
<keyword evidence="1" id="KW-0812">Transmembrane</keyword>